<accession>A0A6M8PX09</accession>
<dbReference type="Pfam" id="PF00891">
    <property type="entry name" value="Methyltransf_2"/>
    <property type="match status" value="1"/>
</dbReference>
<dbReference type="EMBL" id="MT457560">
    <property type="protein sequence ID" value="QKG86290.1"/>
    <property type="molecule type" value="Genomic_DNA"/>
</dbReference>
<dbReference type="GO" id="GO:0008171">
    <property type="term" value="F:O-methyltransferase activity"/>
    <property type="evidence" value="ECO:0007669"/>
    <property type="project" value="InterPro"/>
</dbReference>
<dbReference type="GO" id="GO:0032259">
    <property type="term" value="P:methylation"/>
    <property type="evidence" value="ECO:0007669"/>
    <property type="project" value="UniProtKB-KW"/>
</dbReference>
<protein>
    <submittedName>
        <fullName evidence="6">O-methyltransferase</fullName>
    </submittedName>
</protein>
<keyword evidence="3" id="KW-0949">S-adenosyl-L-methionine</keyword>
<dbReference type="Gene3D" id="1.10.10.10">
    <property type="entry name" value="Winged helix-like DNA-binding domain superfamily/Winged helix DNA-binding domain"/>
    <property type="match status" value="1"/>
</dbReference>
<feature type="domain" description="O-methyltransferase C-terminal" evidence="5">
    <location>
        <begin position="286"/>
        <end position="378"/>
    </location>
</feature>
<evidence type="ECO:0000256" key="2">
    <source>
        <dbReference type="ARBA" id="ARBA00022679"/>
    </source>
</evidence>
<dbReference type="SUPFAM" id="SSF53335">
    <property type="entry name" value="S-adenosyl-L-methionine-dependent methyltransferases"/>
    <property type="match status" value="1"/>
</dbReference>
<dbReference type="InterPro" id="IPR029063">
    <property type="entry name" value="SAM-dependent_MTases_sf"/>
</dbReference>
<dbReference type="InterPro" id="IPR036388">
    <property type="entry name" value="WH-like_DNA-bd_sf"/>
</dbReference>
<keyword evidence="1 6" id="KW-0489">Methyltransferase</keyword>
<feature type="compositionally biased region" description="Basic and acidic residues" evidence="4">
    <location>
        <begin position="15"/>
        <end position="24"/>
    </location>
</feature>
<evidence type="ECO:0000256" key="4">
    <source>
        <dbReference type="SAM" id="MobiDB-lite"/>
    </source>
</evidence>
<feature type="region of interest" description="Disordered" evidence="4">
    <location>
        <begin position="1"/>
        <end position="33"/>
    </location>
</feature>
<name>A0A6M8PX09_9EURO</name>
<organism evidence="6">
    <name type="scientific">Aspergillus sp. FM242</name>
    <dbReference type="NCBI Taxonomy" id="2741095"/>
    <lineage>
        <taxon>Eukaryota</taxon>
        <taxon>Fungi</taxon>
        <taxon>Dikarya</taxon>
        <taxon>Ascomycota</taxon>
        <taxon>Pezizomycotina</taxon>
        <taxon>Eurotiomycetes</taxon>
        <taxon>Eurotiomycetidae</taxon>
        <taxon>Eurotiales</taxon>
        <taxon>Aspergillaceae</taxon>
        <taxon>Aspergillus</taxon>
    </lineage>
</organism>
<dbReference type="PANTHER" id="PTHR43712:SF19">
    <property type="entry name" value="DUAL O-METHYLTRANSFERASE_FAD-DEPENDENT MONOOXYGENASE ELCB"/>
    <property type="match status" value="1"/>
</dbReference>
<dbReference type="Gene3D" id="3.40.50.150">
    <property type="entry name" value="Vaccinia Virus protein VP39"/>
    <property type="match status" value="2"/>
</dbReference>
<evidence type="ECO:0000256" key="1">
    <source>
        <dbReference type="ARBA" id="ARBA00022603"/>
    </source>
</evidence>
<dbReference type="InterPro" id="IPR016461">
    <property type="entry name" value="COMT-like"/>
</dbReference>
<evidence type="ECO:0000256" key="3">
    <source>
        <dbReference type="ARBA" id="ARBA00022691"/>
    </source>
</evidence>
<dbReference type="PROSITE" id="PS51683">
    <property type="entry name" value="SAM_OMT_II"/>
    <property type="match status" value="1"/>
</dbReference>
<dbReference type="AlphaFoldDB" id="A0A6M8PX09"/>
<gene>
    <name evidence="6" type="primary">SvioM</name>
</gene>
<sequence>MAPTGVAAEPASPAHHADSQEELPRPSNGTTSESLLETLSTKIQDNAGSISSFLRCNGHSLPTFNVDAPSTTLPASAPTEIHAARQALMEAALQMFQLAAGPSEYLPHLAVGYQYVTCLRWLTHFGIFARVPLTGSVSYSEVAASANVSESQLKTVARMAMTNHVFCELEPNTIAHTATSALLVSNPMFHDWASFMCEASVPMASRLVEASERWPGSVEKNQTAYNVAFETDLPFFDHLATLPERSKQFANYMKNVQNSQGTAIHHLLQGYDWAALGEATIVDAHNFFEDQPYKGANVYLLRMILHDWPMREATSILKRLLPALKKSTRIIIMDTVLPRPGSIPSAEERLLRARDMTMLQAFNSLERDLDDWKELLKGVDERLSLVNVVQPVGSVMSAMEVAFEA</sequence>
<keyword evidence="2 6" id="KW-0808">Transferase</keyword>
<dbReference type="InterPro" id="IPR001077">
    <property type="entry name" value="COMT_C"/>
</dbReference>
<evidence type="ECO:0000259" key="5">
    <source>
        <dbReference type="Pfam" id="PF00891"/>
    </source>
</evidence>
<dbReference type="GO" id="GO:0044550">
    <property type="term" value="P:secondary metabolite biosynthetic process"/>
    <property type="evidence" value="ECO:0007669"/>
    <property type="project" value="UniProtKB-ARBA"/>
</dbReference>
<evidence type="ECO:0000313" key="6">
    <source>
        <dbReference type="EMBL" id="QKG86290.1"/>
    </source>
</evidence>
<proteinExistence type="predicted"/>
<reference evidence="6" key="1">
    <citation type="journal article" date="2020" name="Org. Lett.">
        <title>Waikikiamides A-C: Complex Diketopiperazine Dimer and Diketopiperazine-Polyketide Hybrids from a Hawaiian Marine Fungal Strain Aspergillus sp. FM242.</title>
        <authorList>
            <person name="Wang F."/>
            <person name="Sarotti A.M."/>
            <person name="Jiang G."/>
            <person name="Huguet-Tapia J.C."/>
            <person name="Zheng S.L."/>
            <person name="Wu X."/>
            <person name="Li C."/>
            <person name="Ding Y."/>
            <person name="Cao S."/>
        </authorList>
    </citation>
    <scope>NUCLEOTIDE SEQUENCE</scope>
    <source>
        <strain evidence="6">FM242</strain>
    </source>
</reference>
<dbReference type="PANTHER" id="PTHR43712">
    <property type="entry name" value="PUTATIVE (AFU_ORTHOLOGUE AFUA_4G14580)-RELATED"/>
    <property type="match status" value="1"/>
</dbReference>
<dbReference type="InterPro" id="IPR036390">
    <property type="entry name" value="WH_DNA-bd_sf"/>
</dbReference>
<dbReference type="SUPFAM" id="SSF46785">
    <property type="entry name" value="Winged helix' DNA-binding domain"/>
    <property type="match status" value="1"/>
</dbReference>